<reference evidence="2" key="1">
    <citation type="journal article" date="2015" name="Mol. Ecol. Resour.">
        <title>Does complete plastid genome sequencing improve species discrimination and phylogenetic resolution in Araucaria?</title>
        <authorList>
            <person name="Ruhsam M."/>
            <person name="Rai H.S."/>
            <person name="Mathews S."/>
            <person name="Ross T.G."/>
            <person name="Graham S.W."/>
            <person name="Raubeson L.A."/>
            <person name="Mei W."/>
            <person name="Thomas P.I."/>
            <person name="Gardner M.F."/>
            <person name="Ennos R.A."/>
            <person name="Hollingsworth P.M."/>
        </authorList>
    </citation>
    <scope>NUCLEOTIDE SEQUENCE</scope>
    <source>
        <strain evidence="1">BER_47</strain>
        <strain evidence="2">BER_670</strain>
    </source>
</reference>
<dbReference type="EMBL" id="KM999676">
    <property type="protein sequence ID" value="AIZ49927.1"/>
    <property type="molecule type" value="Genomic_DNA"/>
</dbReference>
<sequence>LMEVGDQELTLDDLYILDLNKIDEWKCIIEASKT</sequence>
<protein>
    <submittedName>
        <fullName evidence="1">Araucaria bernieri isolate BER_47 putative galactose oxidase/kelch repeat superfamily protein protein</fullName>
    </submittedName>
    <submittedName>
        <fullName evidence="2">Araucaria bernieri isolate BER_670 putative galactose oxidase/kelch repeat superfamily protein protein</fullName>
    </submittedName>
</protein>
<organism evidence="2">
    <name type="scientific">Araucaria bernieri</name>
    <dbReference type="NCBI Taxonomy" id="60856"/>
    <lineage>
        <taxon>Eukaryota</taxon>
        <taxon>Viridiplantae</taxon>
        <taxon>Streptophyta</taxon>
        <taxon>Embryophyta</taxon>
        <taxon>Tracheophyta</taxon>
        <taxon>Spermatophyta</taxon>
        <taxon>Pinopsida</taxon>
        <taxon>Pinidae</taxon>
        <taxon>Conifers II</taxon>
        <taxon>Araucariales</taxon>
        <taxon>Araucariaceae</taxon>
        <taxon>Araucaria</taxon>
    </lineage>
</organism>
<dbReference type="EMBL" id="KM999675">
    <property type="protein sequence ID" value="AIZ49926.1"/>
    <property type="molecule type" value="Genomic_DNA"/>
</dbReference>
<dbReference type="AlphaFoldDB" id="A0A0C4US13"/>
<evidence type="ECO:0000313" key="1">
    <source>
        <dbReference type="EMBL" id="AIZ49926.1"/>
    </source>
</evidence>
<evidence type="ECO:0000313" key="2">
    <source>
        <dbReference type="EMBL" id="AIZ49927.1"/>
    </source>
</evidence>
<feature type="non-terminal residue" evidence="2">
    <location>
        <position position="34"/>
    </location>
</feature>
<feature type="non-terminal residue" evidence="2">
    <location>
        <position position="1"/>
    </location>
</feature>
<proteinExistence type="predicted"/>
<name>A0A0C4US13_9CONI</name>
<accession>A0A0C4US13</accession>